<evidence type="ECO:0000313" key="4">
    <source>
        <dbReference type="Proteomes" id="UP001158576"/>
    </source>
</evidence>
<dbReference type="InterPro" id="IPR050283">
    <property type="entry name" value="E-box_TF_Regulators"/>
</dbReference>
<dbReference type="EMBL" id="OU015567">
    <property type="protein sequence ID" value="CAG5112785.1"/>
    <property type="molecule type" value="Genomic_DNA"/>
</dbReference>
<dbReference type="Gene3D" id="4.10.280.10">
    <property type="entry name" value="Helix-loop-helix DNA-binding domain"/>
    <property type="match status" value="1"/>
</dbReference>
<organism evidence="3 4">
    <name type="scientific">Oikopleura dioica</name>
    <name type="common">Tunicate</name>
    <dbReference type="NCBI Taxonomy" id="34765"/>
    <lineage>
        <taxon>Eukaryota</taxon>
        <taxon>Metazoa</taxon>
        <taxon>Chordata</taxon>
        <taxon>Tunicata</taxon>
        <taxon>Appendicularia</taxon>
        <taxon>Copelata</taxon>
        <taxon>Oikopleuridae</taxon>
        <taxon>Oikopleura</taxon>
    </lineage>
</organism>
<sequence length="133" mass="15202">MDTNFNSSNQFTPPQDTVKICNPPNQIADKNPSNSTGVCSSPKSDKVKPMTINEAFDRLRDVVPSFPFERKISKIETLRLALSYIELLVDTLAQPLSVRPSDYLQLCARGKITEEKKWKTTDLTTRLQWIKWD</sequence>
<dbReference type="PROSITE" id="PS50888">
    <property type="entry name" value="BHLH"/>
    <property type="match status" value="1"/>
</dbReference>
<dbReference type="CDD" id="cd11390">
    <property type="entry name" value="bHLH_TS"/>
    <property type="match status" value="1"/>
</dbReference>
<feature type="compositionally biased region" description="Polar residues" evidence="1">
    <location>
        <begin position="1"/>
        <end position="15"/>
    </location>
</feature>
<dbReference type="InterPro" id="IPR011598">
    <property type="entry name" value="bHLH_dom"/>
</dbReference>
<dbReference type="InterPro" id="IPR036638">
    <property type="entry name" value="HLH_DNA-bd_sf"/>
</dbReference>
<reference evidence="3 4" key="1">
    <citation type="submission" date="2021-04" db="EMBL/GenBank/DDBJ databases">
        <authorList>
            <person name="Bliznina A."/>
        </authorList>
    </citation>
    <scope>NUCLEOTIDE SEQUENCE [LARGE SCALE GENOMIC DNA]</scope>
</reference>
<feature type="domain" description="BHLH" evidence="2">
    <location>
        <begin position="36"/>
        <end position="88"/>
    </location>
</feature>
<evidence type="ECO:0000256" key="1">
    <source>
        <dbReference type="SAM" id="MobiDB-lite"/>
    </source>
</evidence>
<keyword evidence="4" id="KW-1185">Reference proteome</keyword>
<dbReference type="Pfam" id="PF00010">
    <property type="entry name" value="HLH"/>
    <property type="match status" value="1"/>
</dbReference>
<evidence type="ECO:0000259" key="2">
    <source>
        <dbReference type="PROSITE" id="PS50888"/>
    </source>
</evidence>
<protein>
    <submittedName>
        <fullName evidence="3">Oidioi.mRNA.OKI2018_I69.chr2.g6961.t1.cds</fullName>
    </submittedName>
</protein>
<gene>
    <name evidence="3" type="ORF">OKIOD_LOCUS15726</name>
</gene>
<feature type="region of interest" description="Disordered" evidence="1">
    <location>
        <begin position="1"/>
        <end position="46"/>
    </location>
</feature>
<dbReference type="SUPFAM" id="SSF47459">
    <property type="entry name" value="HLH, helix-loop-helix DNA-binding domain"/>
    <property type="match status" value="1"/>
</dbReference>
<dbReference type="Proteomes" id="UP001158576">
    <property type="component" value="Chromosome 2"/>
</dbReference>
<accession>A0ABN7T703</accession>
<feature type="compositionally biased region" description="Polar residues" evidence="1">
    <location>
        <begin position="31"/>
        <end position="42"/>
    </location>
</feature>
<name>A0ABN7T703_OIKDI</name>
<proteinExistence type="predicted"/>
<dbReference type="PANTHER" id="PTHR23349">
    <property type="entry name" value="BASIC HELIX-LOOP-HELIX TRANSCRIPTION FACTOR, TWIST"/>
    <property type="match status" value="1"/>
</dbReference>
<dbReference type="PANTHER" id="PTHR23349:SF68">
    <property type="entry name" value="FI14601P"/>
    <property type="match status" value="1"/>
</dbReference>
<evidence type="ECO:0000313" key="3">
    <source>
        <dbReference type="EMBL" id="CAG5112785.1"/>
    </source>
</evidence>
<dbReference type="SMART" id="SM00353">
    <property type="entry name" value="HLH"/>
    <property type="match status" value="1"/>
</dbReference>